<dbReference type="EMBL" id="AMQM01003144">
    <property type="status" value="NOT_ANNOTATED_CDS"/>
    <property type="molecule type" value="Genomic_DNA"/>
</dbReference>
<dbReference type="HOGENOM" id="CLU_585641_0_0_1"/>
<proteinExistence type="inferred from homology"/>
<dbReference type="GeneID" id="20202550"/>
<gene>
    <name evidence="14" type="primary">20202550</name>
    <name evidence="13" type="ORF">HELRODRAFT_168923</name>
</gene>
<feature type="transmembrane region" description="Helical" evidence="12">
    <location>
        <begin position="195"/>
        <end position="216"/>
    </location>
</feature>
<dbReference type="OMA" id="GTMYLRV"/>
<evidence type="ECO:0000256" key="10">
    <source>
        <dbReference type="ARBA" id="ARBA00023303"/>
    </source>
</evidence>
<evidence type="ECO:0000256" key="12">
    <source>
        <dbReference type="SAM" id="Phobius"/>
    </source>
</evidence>
<dbReference type="InParanoid" id="T1F150"/>
<feature type="transmembrane region" description="Helical" evidence="12">
    <location>
        <begin position="375"/>
        <end position="397"/>
    </location>
</feature>
<evidence type="ECO:0000256" key="4">
    <source>
        <dbReference type="ARBA" id="ARBA00022475"/>
    </source>
</evidence>
<dbReference type="GO" id="GO:0015252">
    <property type="term" value="F:proton channel activity"/>
    <property type="evidence" value="ECO:0000318"/>
    <property type="project" value="GO_Central"/>
</dbReference>
<organism evidence="14 15">
    <name type="scientific">Helobdella robusta</name>
    <name type="common">Californian leech</name>
    <dbReference type="NCBI Taxonomy" id="6412"/>
    <lineage>
        <taxon>Eukaryota</taxon>
        <taxon>Metazoa</taxon>
        <taxon>Spiralia</taxon>
        <taxon>Lophotrochozoa</taxon>
        <taxon>Annelida</taxon>
        <taxon>Clitellata</taxon>
        <taxon>Hirudinea</taxon>
        <taxon>Rhynchobdellida</taxon>
        <taxon>Glossiphoniidae</taxon>
        <taxon>Helobdella</taxon>
    </lineage>
</organism>
<feature type="transmembrane region" description="Helical" evidence="12">
    <location>
        <begin position="111"/>
        <end position="134"/>
    </location>
</feature>
<feature type="transmembrane region" description="Helical" evidence="12">
    <location>
        <begin position="51"/>
        <end position="73"/>
    </location>
</feature>
<dbReference type="RefSeq" id="XP_009013015.1">
    <property type="nucleotide sequence ID" value="XM_009014767.1"/>
</dbReference>
<accession>T1F150</accession>
<dbReference type="AlphaFoldDB" id="T1F150"/>
<reference evidence="14" key="3">
    <citation type="submission" date="2015-06" db="UniProtKB">
        <authorList>
            <consortium name="EnsemblMetazoa"/>
        </authorList>
    </citation>
    <scope>IDENTIFICATION</scope>
</reference>
<feature type="transmembrane region" description="Helical" evidence="12">
    <location>
        <begin position="20"/>
        <end position="39"/>
    </location>
</feature>
<name>T1F150_HELRO</name>
<keyword evidence="5 12" id="KW-0812">Transmembrane</keyword>
<feature type="transmembrane region" description="Helical" evidence="12">
    <location>
        <begin position="344"/>
        <end position="363"/>
    </location>
</feature>
<evidence type="ECO:0000256" key="1">
    <source>
        <dbReference type="ARBA" id="ARBA00004651"/>
    </source>
</evidence>
<comment type="similarity">
    <text evidence="2">Belongs to the otopetrin family.</text>
</comment>
<dbReference type="PANTHER" id="PTHR21522:SF32">
    <property type="entry name" value="OTOPETRIN-2"/>
    <property type="match status" value="1"/>
</dbReference>
<evidence type="ECO:0000313" key="15">
    <source>
        <dbReference type="Proteomes" id="UP000015101"/>
    </source>
</evidence>
<feature type="transmembrane region" description="Helical" evidence="12">
    <location>
        <begin position="302"/>
        <end position="323"/>
    </location>
</feature>
<dbReference type="eggNOG" id="KOG4740">
    <property type="taxonomic scope" value="Eukaryota"/>
</dbReference>
<dbReference type="EMBL" id="KB096023">
    <property type="protein sequence ID" value="ESO08993.1"/>
    <property type="molecule type" value="Genomic_DNA"/>
</dbReference>
<keyword evidence="7 12" id="KW-1133">Transmembrane helix</keyword>
<dbReference type="Pfam" id="PF03189">
    <property type="entry name" value="Otopetrin"/>
    <property type="match status" value="2"/>
</dbReference>
<dbReference type="EnsemblMetazoa" id="HelroT168923">
    <property type="protein sequence ID" value="HelroP168923"/>
    <property type="gene ID" value="HelroG168923"/>
</dbReference>
<feature type="transmembrane region" description="Helical" evidence="12">
    <location>
        <begin position="228"/>
        <end position="254"/>
    </location>
</feature>
<feature type="region of interest" description="Disordered" evidence="11">
    <location>
        <begin position="498"/>
        <end position="519"/>
    </location>
</feature>
<evidence type="ECO:0000256" key="5">
    <source>
        <dbReference type="ARBA" id="ARBA00022692"/>
    </source>
</evidence>
<dbReference type="OrthoDB" id="6429739at2759"/>
<evidence type="ECO:0000256" key="2">
    <source>
        <dbReference type="ARBA" id="ARBA00006513"/>
    </source>
</evidence>
<evidence type="ECO:0000256" key="6">
    <source>
        <dbReference type="ARBA" id="ARBA00022781"/>
    </source>
</evidence>
<keyword evidence="6" id="KW-0375">Hydrogen ion transport</keyword>
<feature type="transmembrane region" description="Helical" evidence="12">
    <location>
        <begin position="266"/>
        <end position="290"/>
    </location>
</feature>
<keyword evidence="3" id="KW-0813">Transport</keyword>
<evidence type="ECO:0000313" key="13">
    <source>
        <dbReference type="EMBL" id="ESO08993.1"/>
    </source>
</evidence>
<reference evidence="13 15" key="2">
    <citation type="journal article" date="2013" name="Nature">
        <title>Insights into bilaterian evolution from three spiralian genomes.</title>
        <authorList>
            <person name="Simakov O."/>
            <person name="Marletaz F."/>
            <person name="Cho S.J."/>
            <person name="Edsinger-Gonzales E."/>
            <person name="Havlak P."/>
            <person name="Hellsten U."/>
            <person name="Kuo D.H."/>
            <person name="Larsson T."/>
            <person name="Lv J."/>
            <person name="Arendt D."/>
            <person name="Savage R."/>
            <person name="Osoegawa K."/>
            <person name="de Jong P."/>
            <person name="Grimwood J."/>
            <person name="Chapman J.A."/>
            <person name="Shapiro H."/>
            <person name="Aerts A."/>
            <person name="Otillar R.P."/>
            <person name="Terry A.Y."/>
            <person name="Boore J.L."/>
            <person name="Grigoriev I.V."/>
            <person name="Lindberg D.R."/>
            <person name="Seaver E.C."/>
            <person name="Weisblat D.A."/>
            <person name="Putnam N.H."/>
            <person name="Rokhsar D.S."/>
        </authorList>
    </citation>
    <scope>NUCLEOTIDE SEQUENCE</scope>
</reference>
<evidence type="ECO:0000256" key="9">
    <source>
        <dbReference type="ARBA" id="ARBA00023136"/>
    </source>
</evidence>
<evidence type="ECO:0000256" key="11">
    <source>
        <dbReference type="SAM" id="MobiDB-lite"/>
    </source>
</evidence>
<keyword evidence="8" id="KW-0406">Ion transport</keyword>
<keyword evidence="10" id="KW-0407">Ion channel</keyword>
<sequence>MLEIQQSLMRKPGCELAKFWWVFISRLLFVVVQTFVFFKNPAIVVRRSQKVFFRFGFMHLIATNFCVWMRTLISEIILEANYLNKNNASNTSTPTFLPKTSYSILQIAAPYLFPFVMEYSLLCISVAFVMYFSISEESRDNIEKGITNLFKIDVFEKDSPEEIEKDKLKSPKVDRRHPHGLSESEELFSKSHRGIYTGFMFLTGIIVCIVFFNYSYGNWFDPIKGETISLSCALSIAIILLFVAFAALVQMQVLSIINKPSSIDDYLLIIAMFGGLTYLLCIIMSGFNALNNGVYRSSTLETLRICMGFCGMAQLIVQVVLVISGLRQYPSKQSHVDLKPGRGSLTFLVIANVSAWIFHSVLTKNNDLQYSPTNLFSKVTWIILINITVPLLLFFFFHSSVCLADIWHQAYVPFQHNVHKPHWNPYHLSHASSYHHGLNAEDVFSGNSPNLKPLARTQPQQRSALSYLSPLIRSVSVSQLIQTRNIFSNNFDDKSCNRSLSEIPQGKRTLPPPRDEDNYKDNAYNEYREYIHM</sequence>
<evidence type="ECO:0000256" key="8">
    <source>
        <dbReference type="ARBA" id="ARBA00023065"/>
    </source>
</evidence>
<comment type="subcellular location">
    <subcellularLocation>
        <location evidence="1">Cell membrane</location>
        <topology evidence="1">Multi-pass membrane protein</topology>
    </subcellularLocation>
</comment>
<protein>
    <submittedName>
        <fullName evidence="13 14">Uncharacterized protein</fullName>
    </submittedName>
</protein>
<keyword evidence="4" id="KW-1003">Cell membrane</keyword>
<evidence type="ECO:0000256" key="7">
    <source>
        <dbReference type="ARBA" id="ARBA00022989"/>
    </source>
</evidence>
<dbReference type="GO" id="GO:1902600">
    <property type="term" value="P:proton transmembrane transport"/>
    <property type="evidence" value="ECO:0000318"/>
    <property type="project" value="GO_Central"/>
</dbReference>
<dbReference type="FunCoup" id="T1F150">
    <property type="interactions" value="2"/>
</dbReference>
<dbReference type="PANTHER" id="PTHR21522">
    <property type="entry name" value="PROTON CHANNEL OTOP"/>
    <property type="match status" value="1"/>
</dbReference>
<dbReference type="KEGG" id="hro:HELRODRAFT_168923"/>
<keyword evidence="15" id="KW-1185">Reference proteome</keyword>
<reference evidence="15" key="1">
    <citation type="submission" date="2012-12" db="EMBL/GenBank/DDBJ databases">
        <authorList>
            <person name="Hellsten U."/>
            <person name="Grimwood J."/>
            <person name="Chapman J.A."/>
            <person name="Shapiro H."/>
            <person name="Aerts A."/>
            <person name="Otillar R.P."/>
            <person name="Terry A.Y."/>
            <person name="Boore J.L."/>
            <person name="Simakov O."/>
            <person name="Marletaz F."/>
            <person name="Cho S.-J."/>
            <person name="Edsinger-Gonzales E."/>
            <person name="Havlak P."/>
            <person name="Kuo D.-H."/>
            <person name="Larsson T."/>
            <person name="Lv J."/>
            <person name="Arendt D."/>
            <person name="Savage R."/>
            <person name="Osoegawa K."/>
            <person name="de Jong P."/>
            <person name="Lindberg D.R."/>
            <person name="Seaver E.C."/>
            <person name="Weisblat D.A."/>
            <person name="Putnam N.H."/>
            <person name="Grigoriev I.V."/>
            <person name="Rokhsar D.S."/>
        </authorList>
    </citation>
    <scope>NUCLEOTIDE SEQUENCE</scope>
</reference>
<keyword evidence="9 12" id="KW-0472">Membrane</keyword>
<dbReference type="InterPro" id="IPR004878">
    <property type="entry name" value="Otopetrin"/>
</dbReference>
<evidence type="ECO:0000313" key="14">
    <source>
        <dbReference type="EnsemblMetazoa" id="HelroP168923"/>
    </source>
</evidence>
<dbReference type="CTD" id="20202550"/>
<dbReference type="Proteomes" id="UP000015101">
    <property type="component" value="Unassembled WGS sequence"/>
</dbReference>
<evidence type="ECO:0000256" key="3">
    <source>
        <dbReference type="ARBA" id="ARBA00022448"/>
    </source>
</evidence>
<dbReference type="GO" id="GO:0005886">
    <property type="term" value="C:plasma membrane"/>
    <property type="evidence" value="ECO:0000318"/>
    <property type="project" value="GO_Central"/>
</dbReference>